<feature type="region of interest" description="Disordered" evidence="1">
    <location>
        <begin position="70"/>
        <end position="143"/>
    </location>
</feature>
<feature type="region of interest" description="Disordered" evidence="1">
    <location>
        <begin position="1"/>
        <end position="37"/>
    </location>
</feature>
<feature type="compositionally biased region" description="Basic and acidic residues" evidence="1">
    <location>
        <begin position="296"/>
        <end position="310"/>
    </location>
</feature>
<feature type="compositionally biased region" description="Polar residues" evidence="1">
    <location>
        <begin position="15"/>
        <end position="24"/>
    </location>
</feature>
<dbReference type="OrthoDB" id="5358929at2759"/>
<feature type="region of interest" description="Disordered" evidence="1">
    <location>
        <begin position="285"/>
        <end position="360"/>
    </location>
</feature>
<keyword evidence="3" id="KW-1185">Reference proteome</keyword>
<accession>A0A3N4KQA6</accession>
<feature type="compositionally biased region" description="Basic and acidic residues" evidence="1">
    <location>
        <begin position="335"/>
        <end position="352"/>
    </location>
</feature>
<feature type="compositionally biased region" description="Basic residues" evidence="1">
    <location>
        <begin position="99"/>
        <end position="111"/>
    </location>
</feature>
<feature type="compositionally biased region" description="Low complexity" evidence="1">
    <location>
        <begin position="112"/>
        <end position="121"/>
    </location>
</feature>
<gene>
    <name evidence="2" type="ORF">P167DRAFT_151183</name>
</gene>
<reference evidence="2 3" key="1">
    <citation type="journal article" date="2018" name="Nat. Ecol. Evol.">
        <title>Pezizomycetes genomes reveal the molecular basis of ectomycorrhizal truffle lifestyle.</title>
        <authorList>
            <person name="Murat C."/>
            <person name="Payen T."/>
            <person name="Noel B."/>
            <person name="Kuo A."/>
            <person name="Morin E."/>
            <person name="Chen J."/>
            <person name="Kohler A."/>
            <person name="Krizsan K."/>
            <person name="Balestrini R."/>
            <person name="Da Silva C."/>
            <person name="Montanini B."/>
            <person name="Hainaut M."/>
            <person name="Levati E."/>
            <person name="Barry K.W."/>
            <person name="Belfiori B."/>
            <person name="Cichocki N."/>
            <person name="Clum A."/>
            <person name="Dockter R.B."/>
            <person name="Fauchery L."/>
            <person name="Guy J."/>
            <person name="Iotti M."/>
            <person name="Le Tacon F."/>
            <person name="Lindquist E.A."/>
            <person name="Lipzen A."/>
            <person name="Malagnac F."/>
            <person name="Mello A."/>
            <person name="Molinier V."/>
            <person name="Miyauchi S."/>
            <person name="Poulain J."/>
            <person name="Riccioni C."/>
            <person name="Rubini A."/>
            <person name="Sitrit Y."/>
            <person name="Splivallo R."/>
            <person name="Traeger S."/>
            <person name="Wang M."/>
            <person name="Zifcakova L."/>
            <person name="Wipf D."/>
            <person name="Zambonelli A."/>
            <person name="Paolocci F."/>
            <person name="Nowrousian M."/>
            <person name="Ottonello S."/>
            <person name="Baldrian P."/>
            <person name="Spatafora J.W."/>
            <person name="Henrissat B."/>
            <person name="Nagy L.G."/>
            <person name="Aury J.M."/>
            <person name="Wincker P."/>
            <person name="Grigoriev I.V."/>
            <person name="Bonfante P."/>
            <person name="Martin F.M."/>
        </authorList>
    </citation>
    <scope>NUCLEOTIDE SEQUENCE [LARGE SCALE GENOMIC DNA]</scope>
    <source>
        <strain evidence="2 3">CCBAS932</strain>
    </source>
</reference>
<feature type="region of interest" description="Disordered" evidence="1">
    <location>
        <begin position="158"/>
        <end position="262"/>
    </location>
</feature>
<sequence length="360" mass="38578">MASGRRLRTRTSSGVPTSQQQQLSDCGHDRSQLDLSGDRDLPCKVCWSNREILIQRLIEPFENALETLQDEGASGSANSTPERGVVVSSGDAPAGGRSRSLRRRAGKKRTRSASPAAATTPMGIDGEDLNLLGSGGPGAVRPDEEDCIHVQDISVVTVQRPQKKRSKSPPDENKSVKIAALEPQKASTNIIPPTKGRNMTATTEKLQENPSPPVDYATTKLPKVTEKAPPTPPTLAAKLPKQKQQRTSQVQPPKKGQQTLFSFFSKSAEGAAVKTEETIAKPVTIFSAGGNSSGPRKRDVGTPRANEEIVVRTSTKVASPPPPPAPPGRAGTRKSARDVTVKSRETINYREDSDSDIDLD</sequence>
<evidence type="ECO:0000256" key="1">
    <source>
        <dbReference type="SAM" id="MobiDB-lite"/>
    </source>
</evidence>
<feature type="compositionally biased region" description="Polar residues" evidence="1">
    <location>
        <begin position="185"/>
        <end position="204"/>
    </location>
</feature>
<organism evidence="2 3">
    <name type="scientific">Morchella conica CCBAS932</name>
    <dbReference type="NCBI Taxonomy" id="1392247"/>
    <lineage>
        <taxon>Eukaryota</taxon>
        <taxon>Fungi</taxon>
        <taxon>Dikarya</taxon>
        <taxon>Ascomycota</taxon>
        <taxon>Pezizomycotina</taxon>
        <taxon>Pezizomycetes</taxon>
        <taxon>Pezizales</taxon>
        <taxon>Morchellaceae</taxon>
        <taxon>Morchella</taxon>
    </lineage>
</organism>
<evidence type="ECO:0008006" key="4">
    <source>
        <dbReference type="Google" id="ProtNLM"/>
    </source>
</evidence>
<feature type="compositionally biased region" description="Polar residues" evidence="1">
    <location>
        <begin position="245"/>
        <end position="262"/>
    </location>
</feature>
<dbReference type="InParanoid" id="A0A3N4KQA6"/>
<proteinExistence type="predicted"/>
<evidence type="ECO:0000313" key="3">
    <source>
        <dbReference type="Proteomes" id="UP000277580"/>
    </source>
</evidence>
<dbReference type="AlphaFoldDB" id="A0A3N4KQA6"/>
<evidence type="ECO:0000313" key="2">
    <source>
        <dbReference type="EMBL" id="RPB12667.1"/>
    </source>
</evidence>
<dbReference type="EMBL" id="ML119127">
    <property type="protein sequence ID" value="RPB12667.1"/>
    <property type="molecule type" value="Genomic_DNA"/>
</dbReference>
<name>A0A3N4KQA6_9PEZI</name>
<feature type="compositionally biased region" description="Basic and acidic residues" evidence="1">
    <location>
        <begin position="26"/>
        <end position="37"/>
    </location>
</feature>
<protein>
    <recommendedName>
        <fullName evidence="4">DNA polymerase delta subunit 3</fullName>
    </recommendedName>
</protein>
<dbReference type="Proteomes" id="UP000277580">
    <property type="component" value="Unassembled WGS sequence"/>
</dbReference>